<feature type="chain" id="PRO_5045927780" evidence="1">
    <location>
        <begin position="18"/>
        <end position="332"/>
    </location>
</feature>
<accession>A0ABV9R050</accession>
<dbReference type="InterPro" id="IPR005534">
    <property type="entry name" value="Curli_assmbl/transp-comp_CsgG"/>
</dbReference>
<evidence type="ECO:0000313" key="3">
    <source>
        <dbReference type="EMBL" id="MFC4821127.1"/>
    </source>
</evidence>
<comment type="caution">
    <text evidence="3">The sequence shown here is derived from an EMBL/GenBank/DDBJ whole genome shotgun (WGS) entry which is preliminary data.</text>
</comment>
<dbReference type="InterPro" id="IPR002477">
    <property type="entry name" value="Peptidoglycan-bd-like"/>
</dbReference>
<dbReference type="Gene3D" id="1.10.101.10">
    <property type="entry name" value="PGBD-like superfamily/PGBD"/>
    <property type="match status" value="1"/>
</dbReference>
<proteinExistence type="predicted"/>
<keyword evidence="1" id="KW-0732">Signal</keyword>
<feature type="domain" description="Peptidoglycan binding-like" evidence="2">
    <location>
        <begin position="279"/>
        <end position="330"/>
    </location>
</feature>
<dbReference type="Proteomes" id="UP001595886">
    <property type="component" value="Unassembled WGS sequence"/>
</dbReference>
<dbReference type="InterPro" id="IPR036366">
    <property type="entry name" value="PGBDSf"/>
</dbReference>
<dbReference type="RefSeq" id="WP_380021414.1">
    <property type="nucleotide sequence ID" value="NZ_JBHSHD010000010.1"/>
</dbReference>
<protein>
    <submittedName>
        <fullName evidence="3">Peptidoglycan-binding protein</fullName>
    </submittedName>
</protein>
<dbReference type="EMBL" id="JBHSHD010000010">
    <property type="protein sequence ID" value="MFC4821127.1"/>
    <property type="molecule type" value="Genomic_DNA"/>
</dbReference>
<dbReference type="InterPro" id="IPR036365">
    <property type="entry name" value="PGBD-like_sf"/>
</dbReference>
<evidence type="ECO:0000259" key="2">
    <source>
        <dbReference type="Pfam" id="PF01471"/>
    </source>
</evidence>
<name>A0ABV9R050_9GAMM</name>
<evidence type="ECO:0000313" key="4">
    <source>
        <dbReference type="Proteomes" id="UP001595886"/>
    </source>
</evidence>
<dbReference type="Pfam" id="PF01471">
    <property type="entry name" value="PG_binding_1"/>
    <property type="match status" value="1"/>
</dbReference>
<reference evidence="4" key="1">
    <citation type="journal article" date="2019" name="Int. J. Syst. Evol. Microbiol.">
        <title>The Global Catalogue of Microorganisms (GCM) 10K type strain sequencing project: providing services to taxonomists for standard genome sequencing and annotation.</title>
        <authorList>
            <consortium name="The Broad Institute Genomics Platform"/>
            <consortium name="The Broad Institute Genome Sequencing Center for Infectious Disease"/>
            <person name="Wu L."/>
            <person name="Ma J."/>
        </authorList>
    </citation>
    <scope>NUCLEOTIDE SEQUENCE [LARGE SCALE GENOMIC DNA]</scope>
    <source>
        <strain evidence="4">CCUG 30340</strain>
    </source>
</reference>
<feature type="signal peptide" evidence="1">
    <location>
        <begin position="1"/>
        <end position="17"/>
    </location>
</feature>
<gene>
    <name evidence="3" type="ORF">ACFO6Q_12380</name>
</gene>
<dbReference type="SUPFAM" id="SSF47090">
    <property type="entry name" value="PGBD-like"/>
    <property type="match status" value="1"/>
</dbReference>
<dbReference type="Pfam" id="PF03783">
    <property type="entry name" value="CsgG"/>
    <property type="match status" value="1"/>
</dbReference>
<organism evidence="3 4">
    <name type="scientific">Dokdonella ginsengisoli</name>
    <dbReference type="NCBI Taxonomy" id="363846"/>
    <lineage>
        <taxon>Bacteria</taxon>
        <taxon>Pseudomonadati</taxon>
        <taxon>Pseudomonadota</taxon>
        <taxon>Gammaproteobacteria</taxon>
        <taxon>Lysobacterales</taxon>
        <taxon>Rhodanobacteraceae</taxon>
        <taxon>Dokdonella</taxon>
    </lineage>
</organism>
<keyword evidence="4" id="KW-1185">Reference proteome</keyword>
<sequence length="332" mass="33743">MNSLKMACLAGIATLLAGCATGPQMGGGKNNPVTGAAGGSSTVNRSTQLEHCDRPLGTAAVEEDTSQQWYVILTSQYQLPATTPLLRLMIQQSNCFVIVDRGRAMGSMMAERDLAKSGELRNRSNMGGGQMVAADYIITPTIQFSQETGGGGLGAIAGAFHPLAGAVAGSMKTSEASTVLMLTDTRSGVQVSAAQGSARNTDFGFGGVLAGGAAAAGAGAYARTPQGKVIASAFMDSYNQMVQALRSYAPQRTAGGLGTGGELKVDGASSAGTAGMSLIDAQRRLKDLGLYAGKPDGISGPGTASALRKFQQIRGLPVTGQLDDPTASALQQ</sequence>
<evidence type="ECO:0000256" key="1">
    <source>
        <dbReference type="SAM" id="SignalP"/>
    </source>
</evidence>
<dbReference type="PROSITE" id="PS51257">
    <property type="entry name" value="PROKAR_LIPOPROTEIN"/>
    <property type="match status" value="1"/>
</dbReference>